<evidence type="ECO:0000256" key="3">
    <source>
        <dbReference type="ARBA" id="ARBA00006347"/>
    </source>
</evidence>
<keyword evidence="9" id="KW-0676">Redox-active center</keyword>
<name>A0A0G4FC42_VITBC</name>
<dbReference type="STRING" id="1169540.A0A0G4FC42"/>
<comment type="catalytic activity">
    <reaction evidence="1">
        <text>Catalyzes the rearrangement of -S-S- bonds in proteins.</text>
        <dbReference type="EC" id="5.3.4.1"/>
    </reaction>
</comment>
<dbReference type="GO" id="GO:0006457">
    <property type="term" value="P:protein folding"/>
    <property type="evidence" value="ECO:0007669"/>
    <property type="project" value="TreeGrafter"/>
</dbReference>
<dbReference type="Proteomes" id="UP000041254">
    <property type="component" value="Unassembled WGS sequence"/>
</dbReference>
<dbReference type="InterPro" id="IPR036249">
    <property type="entry name" value="Thioredoxin-like_sf"/>
</dbReference>
<reference evidence="12 13" key="1">
    <citation type="submission" date="2014-11" db="EMBL/GenBank/DDBJ databases">
        <authorList>
            <person name="Zhu J."/>
            <person name="Qi W."/>
            <person name="Song R."/>
        </authorList>
    </citation>
    <scope>NUCLEOTIDE SEQUENCE [LARGE SCALE GENOMIC DNA]</scope>
</reference>
<evidence type="ECO:0000256" key="8">
    <source>
        <dbReference type="ARBA" id="ARBA00023235"/>
    </source>
</evidence>
<dbReference type="AlphaFoldDB" id="A0A0G4FC42"/>
<feature type="chain" id="PRO_5005188398" description="protein disulfide-isomerase" evidence="10">
    <location>
        <begin position="20"/>
        <end position="519"/>
    </location>
</feature>
<dbReference type="PhylomeDB" id="A0A0G4FC42"/>
<evidence type="ECO:0000256" key="1">
    <source>
        <dbReference type="ARBA" id="ARBA00001182"/>
    </source>
</evidence>
<dbReference type="Pfam" id="PF00085">
    <property type="entry name" value="Thioredoxin"/>
    <property type="match status" value="2"/>
</dbReference>
<dbReference type="SUPFAM" id="SSF52833">
    <property type="entry name" value="Thioredoxin-like"/>
    <property type="match status" value="3"/>
</dbReference>
<dbReference type="NCBIfam" id="TIGR01130">
    <property type="entry name" value="ER_PDI_fam"/>
    <property type="match status" value="1"/>
</dbReference>
<dbReference type="EC" id="5.3.4.1" evidence="4"/>
<evidence type="ECO:0000256" key="2">
    <source>
        <dbReference type="ARBA" id="ARBA00004319"/>
    </source>
</evidence>
<sequence length="519" mass="59287">MTWLPSTFAAALLVLLLSGSPLSVCGGKAKGSMAMEVSQADFDKHIKESPYVMVMFYAPWCYWSRMLLPDYDKAAEKLAMHDPPVKLIKVDCTRNFVVAEKYGVHEYPTLKFFTDGSIHEYHGGRGVNEIVNWVNRQLEKEHYISTQSEMDSLVSHSDLSVVLIYPAGYDKTDFTRIARHYDDVLFLDTNNTDLADPLQSRYDLPRRNPPFVFMITPHDKVGEKKVVMYDGDLTDHHQLDIFVTSMRFPALVPFTSDNAQRLFKDGRPIFVYLREGGDDKKDEPVPEMVRRVATDFRGALLFTVSGTTEPHEKRLLELIGADEEVYPAVRIITLNPSGHGHYHPALKYRYGGTMTEPLLRQFVFDFQAGSLTPFMKSEPVPDDDGLSPVTTIVGSTFERIVKNPNKDVLVEFYAPWCGHCRKLEPIYKQFAKKVARVPTVTVAKIDATRNEVPKMQIRAYPTLLLFPAKNKDHPIEHRGERTEDGLVNFLLQHASFKFDKSLLDKVEEDDDDFYFEQDL</sequence>
<protein>
    <recommendedName>
        <fullName evidence="4">protein disulfide-isomerase</fullName>
        <ecNumber evidence="4">5.3.4.1</ecNumber>
    </recommendedName>
</protein>
<comment type="similarity">
    <text evidence="3">Belongs to the protein disulfide isomerase family.</text>
</comment>
<dbReference type="InterPro" id="IPR013766">
    <property type="entry name" value="Thioredoxin_domain"/>
</dbReference>
<evidence type="ECO:0000259" key="11">
    <source>
        <dbReference type="PROSITE" id="PS51352"/>
    </source>
</evidence>
<keyword evidence="7" id="KW-0256">Endoplasmic reticulum</keyword>
<dbReference type="CDD" id="cd02961">
    <property type="entry name" value="PDI_a_family"/>
    <property type="match status" value="1"/>
</dbReference>
<evidence type="ECO:0000256" key="7">
    <source>
        <dbReference type="ARBA" id="ARBA00022824"/>
    </source>
</evidence>
<keyword evidence="13" id="KW-1185">Reference proteome</keyword>
<dbReference type="InterPro" id="IPR017937">
    <property type="entry name" value="Thioredoxin_CS"/>
</dbReference>
<organism evidence="12 13">
    <name type="scientific">Vitrella brassicaformis (strain CCMP3155)</name>
    <dbReference type="NCBI Taxonomy" id="1169540"/>
    <lineage>
        <taxon>Eukaryota</taxon>
        <taxon>Sar</taxon>
        <taxon>Alveolata</taxon>
        <taxon>Colpodellida</taxon>
        <taxon>Vitrellaceae</taxon>
        <taxon>Vitrella</taxon>
    </lineage>
</organism>
<dbReference type="GO" id="GO:0005788">
    <property type="term" value="C:endoplasmic reticulum lumen"/>
    <property type="evidence" value="ECO:0007669"/>
    <property type="project" value="UniProtKB-SubCell"/>
</dbReference>
<evidence type="ECO:0000256" key="10">
    <source>
        <dbReference type="SAM" id="SignalP"/>
    </source>
</evidence>
<dbReference type="PRINTS" id="PR00421">
    <property type="entry name" value="THIOREDOXIN"/>
</dbReference>
<dbReference type="Pfam" id="PF13848">
    <property type="entry name" value="Thioredoxin_6"/>
    <property type="match status" value="1"/>
</dbReference>
<dbReference type="Gene3D" id="3.40.30.10">
    <property type="entry name" value="Glutaredoxin"/>
    <property type="match status" value="3"/>
</dbReference>
<dbReference type="GO" id="GO:0034976">
    <property type="term" value="P:response to endoplasmic reticulum stress"/>
    <property type="evidence" value="ECO:0007669"/>
    <property type="project" value="TreeGrafter"/>
</dbReference>
<dbReference type="EMBL" id="CDMY01000402">
    <property type="protein sequence ID" value="CEM10172.1"/>
    <property type="molecule type" value="Genomic_DNA"/>
</dbReference>
<feature type="signal peptide" evidence="10">
    <location>
        <begin position="1"/>
        <end position="19"/>
    </location>
</feature>
<dbReference type="PROSITE" id="PS51352">
    <property type="entry name" value="THIOREDOXIN_2"/>
    <property type="match status" value="2"/>
</dbReference>
<evidence type="ECO:0000256" key="4">
    <source>
        <dbReference type="ARBA" id="ARBA00012723"/>
    </source>
</evidence>
<accession>A0A0G4FC42</accession>
<evidence type="ECO:0000256" key="6">
    <source>
        <dbReference type="ARBA" id="ARBA00022737"/>
    </source>
</evidence>
<keyword evidence="6" id="KW-0677">Repeat</keyword>
<dbReference type="CDD" id="cd02995">
    <property type="entry name" value="PDI_a_PDI_a'_C"/>
    <property type="match status" value="1"/>
</dbReference>
<dbReference type="OMA" id="FTPWCIN"/>
<feature type="domain" description="Thioredoxin" evidence="11">
    <location>
        <begin position="366"/>
        <end position="495"/>
    </location>
</feature>
<evidence type="ECO:0000256" key="5">
    <source>
        <dbReference type="ARBA" id="ARBA00022729"/>
    </source>
</evidence>
<dbReference type="InParanoid" id="A0A0G4FC42"/>
<dbReference type="PANTHER" id="PTHR18929">
    <property type="entry name" value="PROTEIN DISULFIDE ISOMERASE"/>
    <property type="match status" value="1"/>
</dbReference>
<keyword evidence="5 10" id="KW-0732">Signal</keyword>
<dbReference type="InterPro" id="IPR005792">
    <property type="entry name" value="Prot_disulphide_isomerase"/>
</dbReference>
<evidence type="ECO:0000256" key="9">
    <source>
        <dbReference type="ARBA" id="ARBA00023284"/>
    </source>
</evidence>
<evidence type="ECO:0000313" key="13">
    <source>
        <dbReference type="Proteomes" id="UP000041254"/>
    </source>
</evidence>
<dbReference type="VEuPathDB" id="CryptoDB:Vbra_14886"/>
<feature type="domain" description="Thioredoxin" evidence="11">
    <location>
        <begin position="3"/>
        <end position="139"/>
    </location>
</feature>
<keyword evidence="8" id="KW-0413">Isomerase</keyword>
<proteinExistence type="inferred from homology"/>
<dbReference type="GO" id="GO:0003756">
    <property type="term" value="F:protein disulfide isomerase activity"/>
    <property type="evidence" value="ECO:0007669"/>
    <property type="project" value="UniProtKB-EC"/>
</dbReference>
<comment type="subcellular location">
    <subcellularLocation>
        <location evidence="2">Endoplasmic reticulum lumen</location>
    </subcellularLocation>
</comment>
<dbReference type="PROSITE" id="PS00194">
    <property type="entry name" value="THIOREDOXIN_1"/>
    <property type="match status" value="1"/>
</dbReference>
<gene>
    <name evidence="12" type="ORF">Vbra_14886</name>
</gene>
<evidence type="ECO:0000313" key="12">
    <source>
        <dbReference type="EMBL" id="CEM10172.1"/>
    </source>
</evidence>
<dbReference type="OrthoDB" id="72053at2759"/>